<dbReference type="SUPFAM" id="SSF116734">
    <property type="entry name" value="DNA methylase specificity domain"/>
    <property type="match status" value="2"/>
</dbReference>
<dbReference type="Gene3D" id="3.90.220.20">
    <property type="entry name" value="DNA methylase specificity domains"/>
    <property type="match status" value="2"/>
</dbReference>
<dbReference type="EMBL" id="BAAAYV010000021">
    <property type="protein sequence ID" value="GAA3666276.1"/>
    <property type="molecule type" value="Genomic_DNA"/>
</dbReference>
<evidence type="ECO:0000256" key="1">
    <source>
        <dbReference type="ARBA" id="ARBA00010923"/>
    </source>
</evidence>
<proteinExistence type="inferred from homology"/>
<accession>A0ABP7BNY9</accession>
<evidence type="ECO:0000259" key="4">
    <source>
        <dbReference type="Pfam" id="PF01420"/>
    </source>
</evidence>
<dbReference type="PANTHER" id="PTHR30408">
    <property type="entry name" value="TYPE-1 RESTRICTION ENZYME ECOKI SPECIFICITY PROTEIN"/>
    <property type="match status" value="1"/>
</dbReference>
<sequence length="379" mass="42009">MQSGIQIGRVPRPGAKEVPYLRVANVKDGYVDSTDVRSVLADDVEASRYGLRPGDVLFTEGGDFDKLGRGCVWDGSIDPCLHQNHVFAVRPDPRVLLPEFLAALAASPHGRRYFVGASKQSTNLASINSSQLKKFPVPLPPLTEQRRIAEILRAWDDAIERVRLLLSRTQKRYDAAAERLAGSANGAHARLGDVTRELTERNAGRLDRTAVRGVSNTSGISMMRGQAVSIDVSRYLVLPPRAFAYNPMRINIGSIAMSRLDAEVLVSPDYVLFACEETRLIPAYLDHVLKTRRWRHDVNAGASGSVRTRTYYAELAAIRVHLPDLERQRAIATALDAVREELTLLGRELELLRTQKRGLMQKLLSGDVRVPLDEEPSGD</sequence>
<evidence type="ECO:0000313" key="5">
    <source>
        <dbReference type="EMBL" id="GAA3666276.1"/>
    </source>
</evidence>
<feature type="domain" description="Type I restriction modification DNA specificity" evidence="4">
    <location>
        <begin position="113"/>
        <end position="161"/>
    </location>
</feature>
<keyword evidence="6" id="KW-1185">Reference proteome</keyword>
<comment type="caution">
    <text evidence="5">The sequence shown here is derived from an EMBL/GenBank/DDBJ whole genome shotgun (WGS) entry which is preliminary data.</text>
</comment>
<dbReference type="InterPro" id="IPR000055">
    <property type="entry name" value="Restrct_endonuc_typeI_TRD"/>
</dbReference>
<protein>
    <recommendedName>
        <fullName evidence="4">Type I restriction modification DNA specificity domain-containing protein</fullName>
    </recommendedName>
</protein>
<dbReference type="PANTHER" id="PTHR30408:SF12">
    <property type="entry name" value="TYPE I RESTRICTION ENZYME MJAVIII SPECIFICITY SUBUNIT"/>
    <property type="match status" value="1"/>
</dbReference>
<gene>
    <name evidence="5" type="ORF">GCM10022202_30520</name>
</gene>
<keyword evidence="3" id="KW-0238">DNA-binding</keyword>
<evidence type="ECO:0000313" key="6">
    <source>
        <dbReference type="Proteomes" id="UP001410795"/>
    </source>
</evidence>
<reference evidence="6" key="1">
    <citation type="journal article" date="2019" name="Int. J. Syst. Evol. Microbiol.">
        <title>The Global Catalogue of Microorganisms (GCM) 10K type strain sequencing project: providing services to taxonomists for standard genome sequencing and annotation.</title>
        <authorList>
            <consortium name="The Broad Institute Genomics Platform"/>
            <consortium name="The Broad Institute Genome Sequencing Center for Infectious Disease"/>
            <person name="Wu L."/>
            <person name="Ma J."/>
        </authorList>
    </citation>
    <scope>NUCLEOTIDE SEQUENCE [LARGE SCALE GENOMIC DNA]</scope>
    <source>
        <strain evidence="6">JCM 16546</strain>
    </source>
</reference>
<dbReference type="InterPro" id="IPR044946">
    <property type="entry name" value="Restrct_endonuc_typeI_TRD_sf"/>
</dbReference>
<dbReference type="Pfam" id="PF01420">
    <property type="entry name" value="Methylase_S"/>
    <property type="match status" value="1"/>
</dbReference>
<keyword evidence="2" id="KW-0680">Restriction system</keyword>
<dbReference type="InterPro" id="IPR052021">
    <property type="entry name" value="Type-I_RS_S_subunit"/>
</dbReference>
<organism evidence="5 6">
    <name type="scientific">Microbacterium marinilacus</name>
    <dbReference type="NCBI Taxonomy" id="415209"/>
    <lineage>
        <taxon>Bacteria</taxon>
        <taxon>Bacillati</taxon>
        <taxon>Actinomycetota</taxon>
        <taxon>Actinomycetes</taxon>
        <taxon>Micrococcales</taxon>
        <taxon>Microbacteriaceae</taxon>
        <taxon>Microbacterium</taxon>
    </lineage>
</organism>
<comment type="similarity">
    <text evidence="1">Belongs to the type-I restriction system S methylase family.</text>
</comment>
<dbReference type="CDD" id="cd17253">
    <property type="entry name" value="RMtype1_S_Eco933I-TRD2-CR2_like"/>
    <property type="match status" value="1"/>
</dbReference>
<name>A0ABP7BNY9_9MICO</name>
<evidence type="ECO:0000256" key="3">
    <source>
        <dbReference type="ARBA" id="ARBA00023125"/>
    </source>
</evidence>
<evidence type="ECO:0000256" key="2">
    <source>
        <dbReference type="ARBA" id="ARBA00022747"/>
    </source>
</evidence>
<dbReference type="Proteomes" id="UP001410795">
    <property type="component" value="Unassembled WGS sequence"/>
</dbReference>